<accession>A0AAV8V8W4</accession>
<protein>
    <submittedName>
        <fullName evidence="1">Uncharacterized protein</fullName>
    </submittedName>
</protein>
<reference evidence="1 2" key="1">
    <citation type="journal article" date="2023" name="Insect Mol. Biol.">
        <title>Genome sequencing provides insights into the evolution of gene families encoding plant cell wall-degrading enzymes in longhorned beetles.</title>
        <authorList>
            <person name="Shin N.R."/>
            <person name="Okamura Y."/>
            <person name="Kirsch R."/>
            <person name="Pauchet Y."/>
        </authorList>
    </citation>
    <scope>NUCLEOTIDE SEQUENCE [LARGE SCALE GENOMIC DNA]</scope>
    <source>
        <strain evidence="1">EAD_L_NR</strain>
    </source>
</reference>
<sequence length="121" mass="14450">MQIRMRKFRKMLMMIGYGEQVRRQAEVAILFSENHPELPPISQGTVSKIYAQYRDLDHVRDVERQRQPRINEEDKLNVLLKYQEQPVTPARKMLQNDLIPALIALFPNEVDDDLIDERLWF</sequence>
<dbReference type="Proteomes" id="UP001159042">
    <property type="component" value="Unassembled WGS sequence"/>
</dbReference>
<proteinExistence type="predicted"/>
<keyword evidence="2" id="KW-1185">Reference proteome</keyword>
<gene>
    <name evidence="1" type="ORF">NQ315_002729</name>
</gene>
<comment type="caution">
    <text evidence="1">The sequence shown here is derived from an EMBL/GenBank/DDBJ whole genome shotgun (WGS) entry which is preliminary data.</text>
</comment>
<organism evidence="1 2">
    <name type="scientific">Exocentrus adspersus</name>
    <dbReference type="NCBI Taxonomy" id="1586481"/>
    <lineage>
        <taxon>Eukaryota</taxon>
        <taxon>Metazoa</taxon>
        <taxon>Ecdysozoa</taxon>
        <taxon>Arthropoda</taxon>
        <taxon>Hexapoda</taxon>
        <taxon>Insecta</taxon>
        <taxon>Pterygota</taxon>
        <taxon>Neoptera</taxon>
        <taxon>Endopterygota</taxon>
        <taxon>Coleoptera</taxon>
        <taxon>Polyphaga</taxon>
        <taxon>Cucujiformia</taxon>
        <taxon>Chrysomeloidea</taxon>
        <taxon>Cerambycidae</taxon>
        <taxon>Lamiinae</taxon>
        <taxon>Acanthocinini</taxon>
        <taxon>Exocentrus</taxon>
    </lineage>
</organism>
<dbReference type="EMBL" id="JANEYG010000289">
    <property type="protein sequence ID" value="KAJ8910476.1"/>
    <property type="molecule type" value="Genomic_DNA"/>
</dbReference>
<evidence type="ECO:0000313" key="2">
    <source>
        <dbReference type="Proteomes" id="UP001159042"/>
    </source>
</evidence>
<evidence type="ECO:0000313" key="1">
    <source>
        <dbReference type="EMBL" id="KAJ8910476.1"/>
    </source>
</evidence>
<dbReference type="AlphaFoldDB" id="A0AAV8V8W4"/>
<name>A0AAV8V8W4_9CUCU</name>